<keyword evidence="1" id="KW-0732">Signal</keyword>
<gene>
    <name evidence="2" type="ORF">EV199_4515</name>
</gene>
<dbReference type="Pfam" id="PF16132">
    <property type="entry name" value="DUF4843"/>
    <property type="match status" value="1"/>
</dbReference>
<organism evidence="2 3">
    <name type="scientific">Pseudobacter ginsenosidimutans</name>
    <dbReference type="NCBI Taxonomy" id="661488"/>
    <lineage>
        <taxon>Bacteria</taxon>
        <taxon>Pseudomonadati</taxon>
        <taxon>Bacteroidota</taxon>
        <taxon>Chitinophagia</taxon>
        <taxon>Chitinophagales</taxon>
        <taxon>Chitinophagaceae</taxon>
        <taxon>Pseudobacter</taxon>
    </lineage>
</organism>
<dbReference type="Proteomes" id="UP000293874">
    <property type="component" value="Unassembled WGS sequence"/>
</dbReference>
<keyword evidence="3" id="KW-1185">Reference proteome</keyword>
<dbReference type="OrthoDB" id="1096465at2"/>
<dbReference type="PROSITE" id="PS51257">
    <property type="entry name" value="PROKAR_LIPOPROTEIN"/>
    <property type="match status" value="1"/>
</dbReference>
<evidence type="ECO:0000313" key="3">
    <source>
        <dbReference type="Proteomes" id="UP000293874"/>
    </source>
</evidence>
<evidence type="ECO:0000313" key="2">
    <source>
        <dbReference type="EMBL" id="RZS72594.1"/>
    </source>
</evidence>
<reference evidence="2 3" key="1">
    <citation type="submission" date="2019-02" db="EMBL/GenBank/DDBJ databases">
        <title>Genomic Encyclopedia of Type Strains, Phase IV (KMG-IV): sequencing the most valuable type-strain genomes for metagenomic binning, comparative biology and taxonomic classification.</title>
        <authorList>
            <person name="Goeker M."/>
        </authorList>
    </citation>
    <scope>NUCLEOTIDE SEQUENCE [LARGE SCALE GENOMIC DNA]</scope>
    <source>
        <strain evidence="2 3">DSM 18116</strain>
    </source>
</reference>
<feature type="chain" id="PRO_5020723849" evidence="1">
    <location>
        <begin position="22"/>
        <end position="234"/>
    </location>
</feature>
<name>A0A4Q7MX00_9BACT</name>
<protein>
    <submittedName>
        <fullName evidence="2">Uncharacterized protein DUF4843</fullName>
    </submittedName>
</protein>
<accession>A0A4Q7MX00</accession>
<dbReference type="RefSeq" id="WP_130542992.1">
    <property type="nucleotide sequence ID" value="NZ_CP042431.1"/>
</dbReference>
<comment type="caution">
    <text evidence="2">The sequence shown here is derived from an EMBL/GenBank/DDBJ whole genome shotgun (WGS) entry which is preliminary data.</text>
</comment>
<dbReference type="AlphaFoldDB" id="A0A4Q7MX00"/>
<evidence type="ECO:0000256" key="1">
    <source>
        <dbReference type="SAM" id="SignalP"/>
    </source>
</evidence>
<feature type="signal peptide" evidence="1">
    <location>
        <begin position="1"/>
        <end position="21"/>
    </location>
</feature>
<sequence length="234" mass="26281">MNRLYIITILCCLLAACSKDAVDEYGDTSFVYLVNTPTDTSAMKPIEYSFAFHPGEVKDTLPLLIKLMGKLKDQNRTVTLTVDPSQTTAIAGDYDLPANIELRAGRAVDTIALVLHHSDRLKTGKFKIRLALQENENFKLGPPANRFIDITFSDMIARPGWWTPVVEANFLAKYSDNKYRLFIEATGIADMTGLSETEQRAYAIIFRDFLARGRENGEVYEDENGQINVSPNLF</sequence>
<proteinExistence type="predicted"/>
<dbReference type="InterPro" id="IPR032299">
    <property type="entry name" value="DUF4843"/>
</dbReference>
<dbReference type="EMBL" id="SGXA01000002">
    <property type="protein sequence ID" value="RZS72594.1"/>
    <property type="molecule type" value="Genomic_DNA"/>
</dbReference>